<dbReference type="GO" id="GO:0032727">
    <property type="term" value="P:positive regulation of interferon-alpha production"/>
    <property type="evidence" value="ECO:0007669"/>
    <property type="project" value="UniProtKB-ARBA"/>
</dbReference>
<evidence type="ECO:0000256" key="17">
    <source>
        <dbReference type="ARBA" id="ARBA00023140"/>
    </source>
</evidence>
<dbReference type="Pfam" id="PF16739">
    <property type="entry name" value="CARD_2"/>
    <property type="match status" value="1"/>
</dbReference>
<evidence type="ECO:0000256" key="6">
    <source>
        <dbReference type="ARBA" id="ARBA00022581"/>
    </source>
</evidence>
<feature type="compositionally biased region" description="Polar residues" evidence="22">
    <location>
        <begin position="435"/>
        <end position="447"/>
    </location>
</feature>
<keyword evidence="4" id="KW-1017">Isopeptide bond</keyword>
<reference evidence="24 25" key="1">
    <citation type="journal article" date="2018" name="G3 (Bethesda)">
        <title>A High-Quality Reference Genome for the Invasive Mosquitofish Gambusia affinis Using a Chicago Library.</title>
        <authorList>
            <person name="Hoffberg S.L."/>
            <person name="Troendle N.J."/>
            <person name="Glenn T.C."/>
            <person name="Mahmud O."/>
            <person name="Louha S."/>
            <person name="Chalopin D."/>
            <person name="Bennetzen J.L."/>
            <person name="Mauricio R."/>
        </authorList>
    </citation>
    <scope>NUCLEOTIDE SEQUENCE [LARGE SCALE GENOMIC DNA]</scope>
    <source>
        <strain evidence="24">NE01/NJP1002.9</strain>
        <tissue evidence="24">Muscle</tissue>
    </source>
</reference>
<dbReference type="Gene3D" id="1.10.533.10">
    <property type="entry name" value="Death Domain, Fas"/>
    <property type="match status" value="1"/>
</dbReference>
<keyword evidence="16" id="KW-0564">Palmitate</keyword>
<feature type="region of interest" description="Disordered" evidence="22">
    <location>
        <begin position="1"/>
        <end position="26"/>
    </location>
</feature>
<name>A0A315W1W7_GAMAF</name>
<keyword evidence="11" id="KW-0391">Immunity</keyword>
<evidence type="ECO:0000256" key="21">
    <source>
        <dbReference type="ARBA" id="ARBA00083233"/>
    </source>
</evidence>
<evidence type="ECO:0000256" key="14">
    <source>
        <dbReference type="ARBA" id="ARBA00023128"/>
    </source>
</evidence>
<sequence length="592" mass="63626">MDPVAEQANSATCVQTRGREPTPGDTAVQMCEQDAAQEDSVTAGTTSVSWWQIRMSYASDKLYDGYLRQNMPTIVSKVKVREIVPYLPCLTAHDRENIEAKRETSGNFNAMVLLLDCLKRRENWPEQFIQALEACEHPNLAAAIKKEYDSLLQRSSLNLATVCFVLDPSSGSAAATVVRAHVHPAPAASQLPVSESVADVQPAPPEPASQAPAPVQAPAQQQVPQMAADSPPEPISEPPAQDELPRLPSTPPPSPEIQHAAEGKHAPHQEPEENSESDIRDSSGDTGAGKKEPVVVVRDQMLRQQHPVPQSGTDHLQTAEATKPSLSLTSVSSDVSDGSSVPTLTPEKQPVQDTTPPAHKAVKSRLQTEASSSPEPFSNKRDGFHQDADDNSVCLSKPTQLVSIQPVNHPSPPVQPQSSSLQPYSGDSGRLELSDPSSDTRLPSCTAQVEKPDSAEPHQENGIAPDHSEPEENHYESPNQSFDVAENVVHVAEMPSILNCDGQAPEPQLQIVNGEPAKRSFSASVNAGDDTVSSFNSLHSENYAPIESKPLPNSEKTTPPDPSDGQSMTRKYILIAAGLGACALLMALKFKR</sequence>
<dbReference type="CDD" id="cd08811">
    <property type="entry name" value="CARD_IPS1"/>
    <property type="match status" value="1"/>
</dbReference>
<keyword evidence="6" id="KW-0945">Host-virus interaction</keyword>
<feature type="domain" description="Caspase recruitment" evidence="23">
    <location>
        <begin position="60"/>
        <end position="147"/>
    </location>
</feature>
<dbReference type="FunFam" id="1.10.533.10:FF:000063">
    <property type="entry name" value="Mitochondrial antiviral-signaling protein"/>
    <property type="match status" value="1"/>
</dbReference>
<evidence type="ECO:0000256" key="4">
    <source>
        <dbReference type="ARBA" id="ARBA00022499"/>
    </source>
</evidence>
<proteinExistence type="predicted"/>
<evidence type="ECO:0000256" key="13">
    <source>
        <dbReference type="ARBA" id="ARBA00023118"/>
    </source>
</evidence>
<dbReference type="GO" id="GO:1900227">
    <property type="term" value="P:positive regulation of NLRP3 inflammasome complex assembly"/>
    <property type="evidence" value="ECO:0007669"/>
    <property type="project" value="UniProtKB-ARBA"/>
</dbReference>
<feature type="region of interest" description="Disordered" evidence="22">
    <location>
        <begin position="188"/>
        <end position="487"/>
    </location>
</feature>
<evidence type="ECO:0000256" key="16">
    <source>
        <dbReference type="ARBA" id="ARBA00023139"/>
    </source>
</evidence>
<evidence type="ECO:0000256" key="3">
    <source>
        <dbReference type="ARBA" id="ARBA00022481"/>
    </source>
</evidence>
<dbReference type="STRING" id="33528.ENSGAFP00000026040"/>
<dbReference type="InterPro" id="IPR031964">
    <property type="entry name" value="CARD_dom"/>
</dbReference>
<dbReference type="GO" id="GO:1900063">
    <property type="term" value="P:regulation of peroxisome organization"/>
    <property type="evidence" value="ECO:0007669"/>
    <property type="project" value="UniProtKB-ARBA"/>
</dbReference>
<keyword evidence="12" id="KW-1133">Transmembrane helix</keyword>
<keyword evidence="14" id="KW-0496">Mitochondrion</keyword>
<dbReference type="GO" id="GO:0002230">
    <property type="term" value="P:positive regulation of defense response to virus by host"/>
    <property type="evidence" value="ECO:0007669"/>
    <property type="project" value="UniProtKB-ARBA"/>
</dbReference>
<dbReference type="InterPro" id="IPR042144">
    <property type="entry name" value="CARD_IPS1"/>
</dbReference>
<keyword evidence="10" id="KW-0832">Ubl conjugation</keyword>
<dbReference type="Proteomes" id="UP000250572">
    <property type="component" value="Unassembled WGS sequence"/>
</dbReference>
<keyword evidence="13" id="KW-0051">Antiviral defense</keyword>
<dbReference type="GO" id="GO:0070585">
    <property type="term" value="P:protein localization to mitochondrion"/>
    <property type="evidence" value="ECO:0007669"/>
    <property type="project" value="UniProtKB-ARBA"/>
</dbReference>
<dbReference type="GO" id="GO:0005777">
    <property type="term" value="C:peroxisome"/>
    <property type="evidence" value="ECO:0007669"/>
    <property type="project" value="UniProtKB-SubCell"/>
</dbReference>
<feature type="compositionally biased region" description="Polar residues" evidence="22">
    <location>
        <begin position="307"/>
        <end position="320"/>
    </location>
</feature>
<feature type="compositionally biased region" description="Polar residues" evidence="22">
    <location>
        <begin position="365"/>
        <end position="376"/>
    </location>
</feature>
<dbReference type="SUPFAM" id="SSF47986">
    <property type="entry name" value="DEATH domain"/>
    <property type="match status" value="1"/>
</dbReference>
<evidence type="ECO:0000313" key="24">
    <source>
        <dbReference type="EMBL" id="PWA29544.1"/>
    </source>
</evidence>
<evidence type="ECO:0000256" key="11">
    <source>
        <dbReference type="ARBA" id="ARBA00022859"/>
    </source>
</evidence>
<evidence type="ECO:0000256" key="10">
    <source>
        <dbReference type="ARBA" id="ARBA00022843"/>
    </source>
</evidence>
<evidence type="ECO:0000259" key="23">
    <source>
        <dbReference type="Pfam" id="PF16739"/>
    </source>
</evidence>
<evidence type="ECO:0000256" key="1">
    <source>
        <dbReference type="ARBA" id="ARBA00004275"/>
    </source>
</evidence>
<keyword evidence="5" id="KW-0597">Phosphoprotein</keyword>
<evidence type="ECO:0000256" key="12">
    <source>
        <dbReference type="ARBA" id="ARBA00022989"/>
    </source>
</evidence>
<evidence type="ECO:0000256" key="20">
    <source>
        <dbReference type="ARBA" id="ARBA00082620"/>
    </source>
</evidence>
<dbReference type="InterPro" id="IPR011029">
    <property type="entry name" value="DEATH-like_dom_sf"/>
</dbReference>
<dbReference type="GO" id="GO:0045087">
    <property type="term" value="P:innate immune response"/>
    <property type="evidence" value="ECO:0007669"/>
    <property type="project" value="UniProtKB-KW"/>
</dbReference>
<dbReference type="GO" id="GO:0035591">
    <property type="term" value="F:signaling adaptor activity"/>
    <property type="evidence" value="ECO:0007669"/>
    <property type="project" value="UniProtKB-ARBA"/>
</dbReference>
<keyword evidence="9" id="KW-1000">Mitochondrion outer membrane</keyword>
<organism evidence="24 25">
    <name type="scientific">Gambusia affinis</name>
    <name type="common">Western mosquitofish</name>
    <name type="synonym">Heterandria affinis</name>
    <dbReference type="NCBI Taxonomy" id="33528"/>
    <lineage>
        <taxon>Eukaryota</taxon>
        <taxon>Metazoa</taxon>
        <taxon>Chordata</taxon>
        <taxon>Craniata</taxon>
        <taxon>Vertebrata</taxon>
        <taxon>Euteleostomi</taxon>
        <taxon>Actinopterygii</taxon>
        <taxon>Neopterygii</taxon>
        <taxon>Teleostei</taxon>
        <taxon>Neoteleostei</taxon>
        <taxon>Acanthomorphata</taxon>
        <taxon>Ovalentaria</taxon>
        <taxon>Atherinomorphae</taxon>
        <taxon>Cyprinodontiformes</taxon>
        <taxon>Poeciliidae</taxon>
        <taxon>Poeciliinae</taxon>
        <taxon>Gambusia</taxon>
    </lineage>
</organism>
<evidence type="ECO:0000256" key="19">
    <source>
        <dbReference type="ARBA" id="ARBA00071084"/>
    </source>
</evidence>
<gene>
    <name evidence="24" type="ORF">CCH79_00007822</name>
</gene>
<feature type="compositionally biased region" description="Basic and acidic residues" evidence="22">
    <location>
        <begin position="378"/>
        <end position="388"/>
    </location>
</feature>
<feature type="compositionally biased region" description="Polar residues" evidence="22">
    <location>
        <begin position="521"/>
        <end position="540"/>
    </location>
</feature>
<dbReference type="GO" id="GO:0005741">
    <property type="term" value="C:mitochondrial outer membrane"/>
    <property type="evidence" value="ECO:0007669"/>
    <property type="project" value="UniProtKB-SubCell"/>
</dbReference>
<evidence type="ECO:0000256" key="15">
    <source>
        <dbReference type="ARBA" id="ARBA00023136"/>
    </source>
</evidence>
<keyword evidence="15" id="KW-0472">Membrane</keyword>
<evidence type="ECO:0000256" key="22">
    <source>
        <dbReference type="SAM" id="MobiDB-lite"/>
    </source>
</evidence>
<dbReference type="EMBL" id="NHOQ01000541">
    <property type="protein sequence ID" value="PWA29544.1"/>
    <property type="molecule type" value="Genomic_DNA"/>
</dbReference>
<feature type="compositionally biased region" description="Polar residues" evidence="22">
    <location>
        <begin position="393"/>
        <end position="408"/>
    </location>
</feature>
<comment type="subcellular location">
    <subcellularLocation>
        <location evidence="2">Mitochondrion outer membrane</location>
        <topology evidence="2">Single-pass membrane protein</topology>
    </subcellularLocation>
    <subcellularLocation>
        <location evidence="1">Peroxisome</location>
    </subcellularLocation>
</comment>
<feature type="compositionally biased region" description="Low complexity" evidence="22">
    <location>
        <begin position="208"/>
        <end position="228"/>
    </location>
</feature>
<feature type="compositionally biased region" description="Low complexity" evidence="22">
    <location>
        <begin position="416"/>
        <end position="425"/>
    </location>
</feature>
<feature type="compositionally biased region" description="Low complexity" evidence="22">
    <location>
        <begin position="324"/>
        <end position="343"/>
    </location>
</feature>
<evidence type="ECO:0000256" key="7">
    <source>
        <dbReference type="ARBA" id="ARBA00022588"/>
    </source>
</evidence>
<evidence type="ECO:0000256" key="18">
    <source>
        <dbReference type="ARBA" id="ARBA00023288"/>
    </source>
</evidence>
<keyword evidence="17" id="KW-0576">Peroxisome</keyword>
<dbReference type="GO" id="GO:0032728">
    <property type="term" value="P:positive regulation of interferon-beta production"/>
    <property type="evidence" value="ECO:0007669"/>
    <property type="project" value="UniProtKB-ARBA"/>
</dbReference>
<dbReference type="GO" id="GO:0032755">
    <property type="term" value="P:positive regulation of interleukin-6 production"/>
    <property type="evidence" value="ECO:0007669"/>
    <property type="project" value="UniProtKB-ARBA"/>
</dbReference>
<dbReference type="GO" id="GO:0045071">
    <property type="term" value="P:negative regulation of viral genome replication"/>
    <property type="evidence" value="ECO:0007669"/>
    <property type="project" value="UniProtKB-ARBA"/>
</dbReference>
<evidence type="ECO:0000256" key="9">
    <source>
        <dbReference type="ARBA" id="ARBA00022787"/>
    </source>
</evidence>
<keyword evidence="18" id="KW-0449">Lipoprotein</keyword>
<feature type="compositionally biased region" description="Basic and acidic residues" evidence="22">
    <location>
        <begin position="259"/>
        <end position="293"/>
    </location>
</feature>
<comment type="caution">
    <text evidence="24">The sequence shown here is derived from an EMBL/GenBank/DDBJ whole genome shotgun (WGS) entry which is preliminary data.</text>
</comment>
<keyword evidence="3" id="KW-0488">Methylation</keyword>
<keyword evidence="8" id="KW-0812">Transmembrane</keyword>
<evidence type="ECO:0000256" key="8">
    <source>
        <dbReference type="ARBA" id="ARBA00022692"/>
    </source>
</evidence>
<dbReference type="GO" id="GO:0051607">
    <property type="term" value="P:defense response to virus"/>
    <property type="evidence" value="ECO:0007669"/>
    <property type="project" value="UniProtKB-KW"/>
</dbReference>
<dbReference type="AlphaFoldDB" id="A0A315W1W7"/>
<keyword evidence="7" id="KW-0399">Innate immunity</keyword>
<evidence type="ECO:0000256" key="2">
    <source>
        <dbReference type="ARBA" id="ARBA00004572"/>
    </source>
</evidence>
<dbReference type="GO" id="GO:0002753">
    <property type="term" value="P:cytoplasmic pattern recognition receptor signaling pathway"/>
    <property type="evidence" value="ECO:0007669"/>
    <property type="project" value="UniProtKB-ARBA"/>
</dbReference>
<feature type="region of interest" description="Disordered" evidence="22">
    <location>
        <begin position="521"/>
        <end position="567"/>
    </location>
</feature>
<accession>A0A315W1W7</accession>
<evidence type="ECO:0000256" key="5">
    <source>
        <dbReference type="ARBA" id="ARBA00022553"/>
    </source>
</evidence>
<feature type="compositionally biased region" description="Basic and acidic residues" evidence="22">
    <location>
        <begin position="466"/>
        <end position="475"/>
    </location>
</feature>
<keyword evidence="25" id="KW-1185">Reference proteome</keyword>
<protein>
    <recommendedName>
        <fullName evidence="19">Mitochondrial antiviral-signaling protein</fullName>
    </recommendedName>
    <alternativeName>
        <fullName evidence="20">Interferon beta promoter stimulator protein 1</fullName>
    </alternativeName>
    <alternativeName>
        <fullName evidence="21">Virus-induced-signaling adapter</fullName>
    </alternativeName>
</protein>
<feature type="compositionally biased region" description="Basic and acidic residues" evidence="22">
    <location>
        <begin position="450"/>
        <end position="459"/>
    </location>
</feature>
<evidence type="ECO:0000313" key="25">
    <source>
        <dbReference type="Proteomes" id="UP000250572"/>
    </source>
</evidence>